<evidence type="ECO:0000256" key="12">
    <source>
        <dbReference type="ARBA" id="ARBA00051182"/>
    </source>
</evidence>
<dbReference type="OrthoDB" id="18170at2759"/>
<dbReference type="FunFam" id="1.20.120.1780:FF:000001">
    <property type="entry name" value="4-hydroxybenzoate octaprenyltransferase"/>
    <property type="match status" value="1"/>
</dbReference>
<dbReference type="FunFam" id="1.10.357.140:FF:000003">
    <property type="entry name" value="4-hydroxybenzoate polyprenyltransferase, mitochondrial"/>
    <property type="match status" value="1"/>
</dbReference>
<reference evidence="14 15" key="1">
    <citation type="journal article" date="2011" name="Science">
        <title>The ecoresponsive genome of Daphnia pulex.</title>
        <authorList>
            <person name="Colbourne J.K."/>
            <person name="Pfrender M.E."/>
            <person name="Gilbert D."/>
            <person name="Thomas W.K."/>
            <person name="Tucker A."/>
            <person name="Oakley T.H."/>
            <person name="Tokishita S."/>
            <person name="Aerts A."/>
            <person name="Arnold G.J."/>
            <person name="Basu M.K."/>
            <person name="Bauer D.J."/>
            <person name="Caceres C.E."/>
            <person name="Carmel L."/>
            <person name="Casola C."/>
            <person name="Choi J.H."/>
            <person name="Detter J.C."/>
            <person name="Dong Q."/>
            <person name="Dusheyko S."/>
            <person name="Eads B.D."/>
            <person name="Frohlich T."/>
            <person name="Geiler-Samerotte K.A."/>
            <person name="Gerlach D."/>
            <person name="Hatcher P."/>
            <person name="Jogdeo S."/>
            <person name="Krijgsveld J."/>
            <person name="Kriventseva E.V."/>
            <person name="Kultz D."/>
            <person name="Laforsch C."/>
            <person name="Lindquist E."/>
            <person name="Lopez J."/>
            <person name="Manak J.R."/>
            <person name="Muller J."/>
            <person name="Pangilinan J."/>
            <person name="Patwardhan R.P."/>
            <person name="Pitluck S."/>
            <person name="Pritham E.J."/>
            <person name="Rechtsteiner A."/>
            <person name="Rho M."/>
            <person name="Rogozin I.B."/>
            <person name="Sakarya O."/>
            <person name="Salamov A."/>
            <person name="Schaack S."/>
            <person name="Shapiro H."/>
            <person name="Shiga Y."/>
            <person name="Skalitzky C."/>
            <person name="Smith Z."/>
            <person name="Souvorov A."/>
            <person name="Sung W."/>
            <person name="Tang Z."/>
            <person name="Tsuchiya D."/>
            <person name="Tu H."/>
            <person name="Vos H."/>
            <person name="Wang M."/>
            <person name="Wolf Y.I."/>
            <person name="Yamagata H."/>
            <person name="Yamada T."/>
            <person name="Ye Y."/>
            <person name="Shaw J.R."/>
            <person name="Andrews J."/>
            <person name="Crease T.J."/>
            <person name="Tang H."/>
            <person name="Lucas S.M."/>
            <person name="Robertson H.M."/>
            <person name="Bork P."/>
            <person name="Koonin E.V."/>
            <person name="Zdobnov E.M."/>
            <person name="Grigoriev I.V."/>
            <person name="Lynch M."/>
            <person name="Boore J.L."/>
        </authorList>
    </citation>
    <scope>NUCLEOTIDE SEQUENCE [LARGE SCALE GENOMIC DNA]</scope>
</reference>
<protein>
    <recommendedName>
        <fullName evidence="13">4-hydroxybenzoate polyprenyltransferase, mitochondrial</fullName>
        <shortName evidence="13">4-HB polyprenyltransferase</shortName>
        <ecNumber evidence="13">2.5.1.39</ecNumber>
    </recommendedName>
    <alternativeName>
        <fullName evidence="13">Para-hydroxybenzoate--polyprenyltransferase</fullName>
        <shortName evidence="13">PHB:PPT</shortName>
        <shortName evidence="13">PHB:polyprenyltransferase</shortName>
    </alternativeName>
</protein>
<keyword evidence="15" id="KW-1185">Reference proteome</keyword>
<evidence type="ECO:0000256" key="8">
    <source>
        <dbReference type="ARBA" id="ARBA00023136"/>
    </source>
</evidence>
<dbReference type="InterPro" id="IPR039653">
    <property type="entry name" value="Prenyltransferase"/>
</dbReference>
<comment type="function">
    <text evidence="13">Catalyzes the prenylation of para-hydroxybenzoate (PHB) with an all-trans polyprenyl group. Mediates the second step in the final reaction sequence of coenzyme Q (CoQ) biosynthesis, which is the condensation of the polyisoprenoid side chain with PHB, generating the first membrane-bound Q intermediate.</text>
</comment>
<sequence length="284" mass="31279">MQPYLRLMRIDRPIGTWLLFWPCSWSVALAAAPGCLPDLGMLSLMLAGSFVMRGAGCTINDMWDQKIDRKVERTKNRPLASNQITPFNALIFLGAQLSVGLAILLQLNWYSILLGASSLGLVISYPLMKRITYWPQFILGLTFNWGALVGYSAVQGHCDWSICLPLYAAGVAWTLVYDTIYAHQDKHDDVIVGVKSTALRFGEATSKWLTGFSLMTVTGFTVAGISAEQSWPFYVAVLASSAHLIRQVATLNIKDGENCAKLFKSNSSIGAVIFFGCLFGTWCQ</sequence>
<dbReference type="InterPro" id="IPR000537">
    <property type="entry name" value="UbiA_prenyltransferase"/>
</dbReference>
<dbReference type="InParanoid" id="E9H746"/>
<dbReference type="InterPro" id="IPR044878">
    <property type="entry name" value="UbiA_sf"/>
</dbReference>
<evidence type="ECO:0000256" key="1">
    <source>
        <dbReference type="ARBA" id="ARBA00001946"/>
    </source>
</evidence>
<dbReference type="HOGENOM" id="CLU_034879_0_2_1"/>
<dbReference type="EC" id="2.5.1.39" evidence="13"/>
<evidence type="ECO:0000313" key="15">
    <source>
        <dbReference type="Proteomes" id="UP000000305"/>
    </source>
</evidence>
<dbReference type="GO" id="GO:0008412">
    <property type="term" value="F:4-hydroxybenzoate polyprenyltransferase activity"/>
    <property type="evidence" value="ECO:0000318"/>
    <property type="project" value="GO_Central"/>
</dbReference>
<comment type="catalytic activity">
    <reaction evidence="12">
        <text>an all-trans-polyprenyl diphosphate + 4-hydroxybenzoate = a 4-hydroxy-3-(all-trans-polyprenyl)benzoate + diphosphate</text>
        <dbReference type="Rhea" id="RHEA:44504"/>
        <dbReference type="Rhea" id="RHEA-COMP:9514"/>
        <dbReference type="Rhea" id="RHEA-COMP:9564"/>
        <dbReference type="ChEBI" id="CHEBI:17879"/>
        <dbReference type="ChEBI" id="CHEBI:33019"/>
        <dbReference type="ChEBI" id="CHEBI:58914"/>
        <dbReference type="ChEBI" id="CHEBI:78396"/>
        <dbReference type="EC" id="2.5.1.39"/>
    </reaction>
    <physiologicalReaction direction="left-to-right" evidence="12">
        <dbReference type="Rhea" id="RHEA:44505"/>
    </physiologicalReaction>
</comment>
<dbReference type="CDD" id="cd13959">
    <property type="entry name" value="PT_UbiA_COQ2"/>
    <property type="match status" value="1"/>
</dbReference>
<name>E9H746_DAPPU</name>
<dbReference type="UniPathway" id="UPA00232"/>
<dbReference type="InterPro" id="IPR030470">
    <property type="entry name" value="UbiA_prenylTrfase_CS"/>
</dbReference>
<gene>
    <name evidence="14" type="ORF">DAPPUDRAFT_59083</name>
</gene>
<comment type="catalytic activity">
    <reaction evidence="10">
        <text>all-trans-decaprenyl diphosphate + 4-hydroxybenzoate = 4-hydroxy-3-(all-trans-decaprenyl)benzoate + diphosphate</text>
        <dbReference type="Rhea" id="RHEA:44564"/>
        <dbReference type="ChEBI" id="CHEBI:17879"/>
        <dbReference type="ChEBI" id="CHEBI:33019"/>
        <dbReference type="ChEBI" id="CHEBI:60721"/>
        <dbReference type="ChEBI" id="CHEBI:84503"/>
        <dbReference type="EC" id="2.5.1.39"/>
    </reaction>
    <physiologicalReaction direction="left-to-right" evidence="10">
        <dbReference type="Rhea" id="RHEA:44565"/>
    </physiologicalReaction>
</comment>
<evidence type="ECO:0000256" key="6">
    <source>
        <dbReference type="ARBA" id="ARBA00022692"/>
    </source>
</evidence>
<comment type="similarity">
    <text evidence="3 13">Belongs to the UbiA prenyltransferase family.</text>
</comment>
<dbReference type="KEGG" id="dpx:DAPPUDRAFT_59083"/>
<dbReference type="HAMAP" id="MF_01635">
    <property type="entry name" value="UbiA"/>
    <property type="match status" value="1"/>
</dbReference>
<keyword evidence="13" id="KW-0999">Mitochondrion inner membrane</keyword>
<dbReference type="NCBIfam" id="TIGR01474">
    <property type="entry name" value="ubiA_proteo"/>
    <property type="match status" value="1"/>
</dbReference>
<keyword evidence="4 13" id="KW-0808">Transferase</keyword>
<evidence type="ECO:0000256" key="9">
    <source>
        <dbReference type="ARBA" id="ARBA00023229"/>
    </source>
</evidence>
<dbReference type="GO" id="GO:0005743">
    <property type="term" value="C:mitochondrial inner membrane"/>
    <property type="evidence" value="ECO:0000318"/>
    <property type="project" value="GO_Central"/>
</dbReference>
<dbReference type="PhylomeDB" id="E9H746"/>
<keyword evidence="6 13" id="KW-0812">Transmembrane</keyword>
<evidence type="ECO:0000256" key="11">
    <source>
        <dbReference type="ARBA" id="ARBA00050454"/>
    </source>
</evidence>
<dbReference type="EMBL" id="GL732599">
    <property type="protein sequence ID" value="EFX72457.1"/>
    <property type="molecule type" value="Genomic_DNA"/>
</dbReference>
<dbReference type="Pfam" id="PF01040">
    <property type="entry name" value="UbiA"/>
    <property type="match status" value="1"/>
</dbReference>
<dbReference type="InterPro" id="IPR006370">
    <property type="entry name" value="HB_polyprenyltransferase-like"/>
</dbReference>
<dbReference type="OMA" id="KFEHTIF"/>
<keyword evidence="9 13" id="KW-0414">Isoprene biosynthesis</keyword>
<comment type="cofactor">
    <cofactor evidence="1 13">
        <name>Mg(2+)</name>
        <dbReference type="ChEBI" id="CHEBI:18420"/>
    </cofactor>
</comment>
<organism evidence="14 15">
    <name type="scientific">Daphnia pulex</name>
    <name type="common">Water flea</name>
    <dbReference type="NCBI Taxonomy" id="6669"/>
    <lineage>
        <taxon>Eukaryota</taxon>
        <taxon>Metazoa</taxon>
        <taxon>Ecdysozoa</taxon>
        <taxon>Arthropoda</taxon>
        <taxon>Crustacea</taxon>
        <taxon>Branchiopoda</taxon>
        <taxon>Diplostraca</taxon>
        <taxon>Cladocera</taxon>
        <taxon>Anomopoda</taxon>
        <taxon>Daphniidae</taxon>
        <taxon>Daphnia</taxon>
    </lineage>
</organism>
<evidence type="ECO:0000256" key="5">
    <source>
        <dbReference type="ARBA" id="ARBA00022688"/>
    </source>
</evidence>
<dbReference type="AlphaFoldDB" id="E9H746"/>
<keyword evidence="8 13" id="KW-0472">Membrane</keyword>
<dbReference type="PANTHER" id="PTHR11048">
    <property type="entry name" value="PRENYLTRANSFERASES"/>
    <property type="match status" value="1"/>
</dbReference>
<comment type="pathway">
    <text evidence="13">Cofactor biosynthesis; ubiquinone biosynthesis.</text>
</comment>
<evidence type="ECO:0000256" key="4">
    <source>
        <dbReference type="ARBA" id="ARBA00022679"/>
    </source>
</evidence>
<evidence type="ECO:0000256" key="7">
    <source>
        <dbReference type="ARBA" id="ARBA00022989"/>
    </source>
</evidence>
<proteinExistence type="inferred from homology"/>
<dbReference type="Gene3D" id="1.20.120.1780">
    <property type="entry name" value="UbiA prenyltransferase"/>
    <property type="match status" value="1"/>
</dbReference>
<evidence type="ECO:0000256" key="13">
    <source>
        <dbReference type="HAMAP-Rule" id="MF_03189"/>
    </source>
</evidence>
<accession>E9H746</accession>
<keyword evidence="13" id="KW-0496">Mitochondrion</keyword>
<feature type="transmembrane region" description="Helical" evidence="13">
    <location>
        <begin position="84"/>
        <end position="103"/>
    </location>
</feature>
<keyword evidence="7 13" id="KW-1133">Transmembrane helix</keyword>
<evidence type="ECO:0000313" key="14">
    <source>
        <dbReference type="EMBL" id="EFX72457.1"/>
    </source>
</evidence>
<dbReference type="FunCoup" id="E9H746">
    <property type="interactions" value="847"/>
</dbReference>
<evidence type="ECO:0000256" key="2">
    <source>
        <dbReference type="ARBA" id="ARBA00004141"/>
    </source>
</evidence>
<dbReference type="eggNOG" id="KOG1381">
    <property type="taxonomic scope" value="Eukaryota"/>
</dbReference>
<comment type="catalytic activity">
    <reaction evidence="11">
        <text>all-trans-nonaprenyl diphosphate + 4-hydroxybenzoate = 4-hydroxy-3-(all-trans-nonaprenyl)benzoate + diphosphate</text>
        <dbReference type="Rhea" id="RHEA:17709"/>
        <dbReference type="ChEBI" id="CHEBI:17879"/>
        <dbReference type="ChEBI" id="CHEBI:33019"/>
        <dbReference type="ChEBI" id="CHEBI:58391"/>
        <dbReference type="ChEBI" id="CHEBI:84502"/>
        <dbReference type="EC" id="2.5.1.39"/>
    </reaction>
    <physiologicalReaction direction="left-to-right" evidence="11">
        <dbReference type="Rhea" id="RHEA:17710"/>
    </physiologicalReaction>
</comment>
<feature type="transmembrane region" description="Helical" evidence="13">
    <location>
        <begin position="40"/>
        <end position="63"/>
    </location>
</feature>
<dbReference type="PROSITE" id="PS00943">
    <property type="entry name" value="UBIA"/>
    <property type="match status" value="1"/>
</dbReference>
<dbReference type="PANTHER" id="PTHR11048:SF28">
    <property type="entry name" value="4-HYDROXYBENZOATE POLYPRENYLTRANSFERASE, MITOCHONDRIAL"/>
    <property type="match status" value="1"/>
</dbReference>
<keyword evidence="5 13" id="KW-0831">Ubiquinone biosynthesis</keyword>
<comment type="subcellular location">
    <subcellularLocation>
        <location evidence="2">Membrane</location>
        <topology evidence="2">Multi-pass membrane protein</topology>
    </subcellularLocation>
    <subcellularLocation>
        <location evidence="13">Mitochondrion inner membrane</location>
        <topology evidence="13">Multi-pass membrane protein</topology>
        <orientation evidence="13">Matrix side</orientation>
    </subcellularLocation>
</comment>
<evidence type="ECO:0000256" key="3">
    <source>
        <dbReference type="ARBA" id="ARBA00005985"/>
    </source>
</evidence>
<dbReference type="GO" id="GO:0008299">
    <property type="term" value="P:isoprenoid biosynthetic process"/>
    <property type="evidence" value="ECO:0007669"/>
    <property type="project" value="UniProtKB-UniRule"/>
</dbReference>
<evidence type="ECO:0000256" key="10">
    <source>
        <dbReference type="ARBA" id="ARBA00049890"/>
    </source>
</evidence>
<dbReference type="Gene3D" id="1.10.357.140">
    <property type="entry name" value="UbiA prenyltransferase"/>
    <property type="match status" value="1"/>
</dbReference>
<dbReference type="STRING" id="6669.E9H746"/>
<dbReference type="GO" id="GO:0006744">
    <property type="term" value="P:ubiquinone biosynthetic process"/>
    <property type="evidence" value="ECO:0000318"/>
    <property type="project" value="GO_Central"/>
</dbReference>
<dbReference type="Proteomes" id="UP000000305">
    <property type="component" value="Unassembled WGS sequence"/>
</dbReference>
<feature type="transmembrane region" description="Helical" evidence="13">
    <location>
        <begin position="208"/>
        <end position="227"/>
    </location>
</feature>